<dbReference type="PRINTS" id="PR00364">
    <property type="entry name" value="DISEASERSIST"/>
</dbReference>
<dbReference type="InterPro" id="IPR002182">
    <property type="entry name" value="NB-ARC"/>
</dbReference>
<dbReference type="InterPro" id="IPR044974">
    <property type="entry name" value="Disease_R_plants"/>
</dbReference>
<dbReference type="SUPFAM" id="SSF52540">
    <property type="entry name" value="P-loop containing nucleoside triphosphate hydrolases"/>
    <property type="match status" value="1"/>
</dbReference>
<dbReference type="InterPro" id="IPR042197">
    <property type="entry name" value="Apaf_helical"/>
</dbReference>
<dbReference type="PANTHER" id="PTHR11017:SF271">
    <property type="entry name" value="DISEASE RESISTANCE PROTEIN (TIR-NBS-LRR CLASS) FAMILY"/>
    <property type="match status" value="1"/>
</dbReference>
<dbReference type="Pfam" id="PF23282">
    <property type="entry name" value="WHD_ROQ1"/>
    <property type="match status" value="1"/>
</dbReference>
<dbReference type="Pfam" id="PF01582">
    <property type="entry name" value="TIR"/>
    <property type="match status" value="1"/>
</dbReference>
<evidence type="ECO:0000313" key="7">
    <source>
        <dbReference type="Proteomes" id="UP000619265"/>
    </source>
</evidence>
<dbReference type="InterPro" id="IPR032675">
    <property type="entry name" value="LRR_dom_sf"/>
</dbReference>
<dbReference type="SUPFAM" id="SSF52058">
    <property type="entry name" value="L domain-like"/>
    <property type="match status" value="1"/>
</dbReference>
<gene>
    <name evidence="6" type="ORF">F2P56_011135</name>
</gene>
<dbReference type="InterPro" id="IPR000157">
    <property type="entry name" value="TIR_dom"/>
</dbReference>
<comment type="caution">
    <text evidence="6">The sequence shown here is derived from an EMBL/GenBank/DDBJ whole genome shotgun (WGS) entry which is preliminary data.</text>
</comment>
<dbReference type="Gene3D" id="3.80.10.10">
    <property type="entry name" value="Ribonuclease Inhibitor"/>
    <property type="match status" value="1"/>
</dbReference>
<dbReference type="EMBL" id="LIHL02000005">
    <property type="protein sequence ID" value="KAF5470633.1"/>
    <property type="molecule type" value="Genomic_DNA"/>
</dbReference>
<evidence type="ECO:0000259" key="4">
    <source>
        <dbReference type="Pfam" id="PF01582"/>
    </source>
</evidence>
<dbReference type="Gene3D" id="1.10.8.430">
    <property type="entry name" value="Helical domain of apoptotic protease-activating factors"/>
    <property type="match status" value="1"/>
</dbReference>
<dbReference type="InterPro" id="IPR027417">
    <property type="entry name" value="P-loop_NTPase"/>
</dbReference>
<evidence type="ECO:0000259" key="5">
    <source>
        <dbReference type="Pfam" id="PF23282"/>
    </source>
</evidence>
<dbReference type="GO" id="GO:0006952">
    <property type="term" value="P:defense response"/>
    <property type="evidence" value="ECO:0007669"/>
    <property type="project" value="InterPro"/>
</dbReference>
<feature type="domain" description="NB-ARC" evidence="3">
    <location>
        <begin position="125"/>
        <end position="173"/>
    </location>
</feature>
<feature type="domain" description="Disease resistance protein Roq1-like winged-helix" evidence="5">
    <location>
        <begin position="321"/>
        <end position="392"/>
    </location>
</feature>
<evidence type="ECO:0000256" key="1">
    <source>
        <dbReference type="ARBA" id="ARBA00022614"/>
    </source>
</evidence>
<dbReference type="InterPro" id="IPR035897">
    <property type="entry name" value="Toll_tir_struct_dom_sf"/>
</dbReference>
<dbReference type="Pfam" id="PF00931">
    <property type="entry name" value="NB-ARC"/>
    <property type="match status" value="2"/>
</dbReference>
<dbReference type="Gramene" id="Jr05_09310_p1">
    <property type="protein sequence ID" value="cds.Jr05_09310_p1"/>
    <property type="gene ID" value="Jr05_09310"/>
</dbReference>
<dbReference type="Gene3D" id="3.40.50.300">
    <property type="entry name" value="P-loop containing nucleotide triphosphate hydrolases"/>
    <property type="match status" value="2"/>
</dbReference>
<organism evidence="6 7">
    <name type="scientific">Juglans regia</name>
    <name type="common">English walnut</name>
    <dbReference type="NCBI Taxonomy" id="51240"/>
    <lineage>
        <taxon>Eukaryota</taxon>
        <taxon>Viridiplantae</taxon>
        <taxon>Streptophyta</taxon>
        <taxon>Embryophyta</taxon>
        <taxon>Tracheophyta</taxon>
        <taxon>Spermatophyta</taxon>
        <taxon>Magnoliopsida</taxon>
        <taxon>eudicotyledons</taxon>
        <taxon>Gunneridae</taxon>
        <taxon>Pentapetalae</taxon>
        <taxon>rosids</taxon>
        <taxon>fabids</taxon>
        <taxon>Fagales</taxon>
        <taxon>Juglandaceae</taxon>
        <taxon>Juglans</taxon>
    </lineage>
</organism>
<dbReference type="GO" id="GO:0007165">
    <property type="term" value="P:signal transduction"/>
    <property type="evidence" value="ECO:0007669"/>
    <property type="project" value="InterPro"/>
</dbReference>
<keyword evidence="1" id="KW-0433">Leucine-rich repeat</keyword>
<proteinExistence type="predicted"/>
<evidence type="ECO:0000256" key="2">
    <source>
        <dbReference type="ARBA" id="ARBA00022737"/>
    </source>
</evidence>
<dbReference type="Proteomes" id="UP000619265">
    <property type="component" value="Unassembled WGS sequence"/>
</dbReference>
<dbReference type="AlphaFoldDB" id="A0A833XP42"/>
<feature type="domain" description="NB-ARC" evidence="3">
    <location>
        <begin position="175"/>
        <end position="253"/>
    </location>
</feature>
<dbReference type="PANTHER" id="PTHR11017">
    <property type="entry name" value="LEUCINE-RICH REPEAT-CONTAINING PROTEIN"/>
    <property type="match status" value="1"/>
</dbReference>
<evidence type="ECO:0000313" key="6">
    <source>
        <dbReference type="EMBL" id="KAF5470633.1"/>
    </source>
</evidence>
<sequence>MTTRFEEGRTSLPNYSMRSVDQGFPFLSFPKDVRNQTGTFAESFTRHEELFQKDMMRVKTWRAALTEAANCSGWDLETVNGYEAKFIDKIIKAIFHRLHPNRLNVAKNTIGIDFRVVEMKSLLHLEQNDVRIISIHGMSGIGKTVIAKAVYNQVSDGFEGSCFLRDIKETGICLINECLAEKKVLVVLDDVDHVDQLDALAGNNDWFGVGSRIITTTKDEDLLKHFGNYEKYKVEELTCTDSLELFSWHAIKMPHPMEDYHELSISVVKYTGGHPLALKVLGSFLMEKSIIEWISTVEELQKMPDRDIQKVLQVSFDSLDKKTKKIFLDIACFFIGMDAKYVAKILHGCGTFPDGDINNLARRSVVIIDLHGKLRMHDLIRDIGREIVRKSSRKDPGRRSRLWFYKDVLNVLHSEHMVFNKLKVLNLSYSKNLCKSPCFSQVSHLEILVLEGCINLIELHDSIRYLEGLVLLNLKGCKNLRNLPKSISKLESLKTLNLSGCLQLEKLPENLGNMIALKELFIGGTAIKQLPSSFIFLMNWKGLSLSECKEKFSGSWLSHFFSWLSPRSLNPRTLSQASVSGFGTLGKLALRHCNLSEDKIPLDLGGFSCLQGLDLSENNFRILPESINGLSKLKSLFLQQNTSLYLILGLPASIQTLSTWGCSSLETLSFSSSSELAVLYLGGCCNLVDIQGLNLESNIQVDLVGCDNLSSDFRESVLQCTWTKYAPCNRLIIFPTETSHIWWLEENCIDWPRIKMAIHNKTKGYRQVILPATPSPLDVSYLDNLFLFRWSILRNKFVMLGNSIKIMELVSGDEIEFSFDLGAFAEVKSCGVHVLVDAPNIMDENAPNIE</sequence>
<feature type="domain" description="TIR" evidence="4">
    <location>
        <begin position="28"/>
        <end position="103"/>
    </location>
</feature>
<protein>
    <recommendedName>
        <fullName evidence="8">TMV resistance protein N-like</fullName>
    </recommendedName>
</protein>
<dbReference type="Gene3D" id="3.40.50.10140">
    <property type="entry name" value="Toll/interleukin-1 receptor homology (TIR) domain"/>
    <property type="match status" value="1"/>
</dbReference>
<evidence type="ECO:0008006" key="8">
    <source>
        <dbReference type="Google" id="ProtNLM"/>
    </source>
</evidence>
<reference evidence="6" key="1">
    <citation type="submission" date="2015-10" db="EMBL/GenBank/DDBJ databases">
        <authorList>
            <person name="Martinez-Garcia P.J."/>
            <person name="Crepeau M.W."/>
            <person name="Puiu D."/>
            <person name="Gonzalez-Ibeas D."/>
            <person name="Whalen J."/>
            <person name="Stevens K."/>
            <person name="Paul R."/>
            <person name="Butterfield T."/>
            <person name="Britton M."/>
            <person name="Reagan R."/>
            <person name="Chakraborty S."/>
            <person name="Walawage S.L."/>
            <person name="Vasquez-Gross H.A."/>
            <person name="Cardeno C."/>
            <person name="Famula R."/>
            <person name="Pratt K."/>
            <person name="Kuruganti S."/>
            <person name="Aradhya M.K."/>
            <person name="Leslie C.A."/>
            <person name="Dandekar A.M."/>
            <person name="Salzberg S.L."/>
            <person name="Wegrzyn J.L."/>
            <person name="Langley C.H."/>
            <person name="Neale D.B."/>
        </authorList>
    </citation>
    <scope>NUCLEOTIDE SEQUENCE</scope>
    <source>
        <tissue evidence="6">Leaves</tissue>
    </source>
</reference>
<accession>A0A833XP42</accession>
<dbReference type="InterPro" id="IPR058192">
    <property type="entry name" value="WHD_ROQ1-like"/>
</dbReference>
<dbReference type="GO" id="GO:0043531">
    <property type="term" value="F:ADP binding"/>
    <property type="evidence" value="ECO:0007669"/>
    <property type="project" value="InterPro"/>
</dbReference>
<reference evidence="6" key="2">
    <citation type="submission" date="2020-03" db="EMBL/GenBank/DDBJ databases">
        <title>Walnut 2.0.</title>
        <authorList>
            <person name="Marrano A."/>
            <person name="Britton M."/>
            <person name="Zimin A.V."/>
            <person name="Zaini P.A."/>
            <person name="Workman R."/>
            <person name="Puiu D."/>
            <person name="Bianco L."/>
            <person name="Allen B.J."/>
            <person name="Troggio M."/>
            <person name="Leslie C.A."/>
            <person name="Timp W."/>
            <person name="Dendekar A."/>
            <person name="Salzberg S.L."/>
            <person name="Neale D.B."/>
        </authorList>
    </citation>
    <scope>NUCLEOTIDE SEQUENCE</scope>
    <source>
        <tissue evidence="6">Leaves</tissue>
    </source>
</reference>
<name>A0A833XP42_JUGRE</name>
<keyword evidence="2" id="KW-0677">Repeat</keyword>
<evidence type="ECO:0000259" key="3">
    <source>
        <dbReference type="Pfam" id="PF00931"/>
    </source>
</evidence>